<dbReference type="InterPro" id="IPR050563">
    <property type="entry name" value="4-hydroxybenzoyl-CoA_TE"/>
</dbReference>
<dbReference type="RefSeq" id="WP_078716500.1">
    <property type="nucleotide sequence ID" value="NZ_FUYC01000003.1"/>
</dbReference>
<dbReference type="OrthoDB" id="9808429at2"/>
<evidence type="ECO:0000313" key="3">
    <source>
        <dbReference type="EMBL" id="SKA76980.1"/>
    </source>
</evidence>
<dbReference type="InterPro" id="IPR006684">
    <property type="entry name" value="YbgC/YbaW"/>
</dbReference>
<reference evidence="3 4" key="1">
    <citation type="submission" date="2017-02" db="EMBL/GenBank/DDBJ databases">
        <authorList>
            <person name="Peterson S.W."/>
        </authorList>
    </citation>
    <scope>NUCLEOTIDE SEQUENCE [LARGE SCALE GENOMIC DNA]</scope>
    <source>
        <strain evidence="3 4">DSM 16080</strain>
    </source>
</reference>
<dbReference type="Proteomes" id="UP000190027">
    <property type="component" value="Unassembled WGS sequence"/>
</dbReference>
<keyword evidence="2 3" id="KW-0378">Hydrolase</keyword>
<name>A0A1T4WI43_9BACT</name>
<proteinExistence type="inferred from homology"/>
<dbReference type="GO" id="GO:0047617">
    <property type="term" value="F:fatty acyl-CoA hydrolase activity"/>
    <property type="evidence" value="ECO:0007669"/>
    <property type="project" value="TreeGrafter"/>
</dbReference>
<dbReference type="PIRSF" id="PIRSF003230">
    <property type="entry name" value="YbgC"/>
    <property type="match status" value="1"/>
</dbReference>
<gene>
    <name evidence="3" type="ORF">SAMN02745704_00913</name>
</gene>
<accession>A0A1T4WI43</accession>
<evidence type="ECO:0000256" key="2">
    <source>
        <dbReference type="ARBA" id="ARBA00022801"/>
    </source>
</evidence>
<dbReference type="CDD" id="cd00586">
    <property type="entry name" value="4HBT"/>
    <property type="match status" value="1"/>
</dbReference>
<dbReference type="Pfam" id="PF13279">
    <property type="entry name" value="4HBT_2"/>
    <property type="match status" value="1"/>
</dbReference>
<evidence type="ECO:0000256" key="1">
    <source>
        <dbReference type="ARBA" id="ARBA00005953"/>
    </source>
</evidence>
<sequence>MSCDTTSPETWYEHFISYGETDTMGVLYYAEYLHLFERARSQFIRERGMSYAEVERRGFLLPIREAQCRYRSPARYDDCIALRCVISNWNRASLKFSYEMFDKDRRILLATGMTEHACVNPQGRPVRIPLWLKDMFGAEA</sequence>
<dbReference type="EMBL" id="FUYC01000003">
    <property type="protein sequence ID" value="SKA76980.1"/>
    <property type="molecule type" value="Genomic_DNA"/>
</dbReference>
<comment type="similarity">
    <text evidence="1">Belongs to the 4-hydroxybenzoyl-CoA thioesterase family.</text>
</comment>
<dbReference type="InterPro" id="IPR029069">
    <property type="entry name" value="HotDog_dom_sf"/>
</dbReference>
<dbReference type="AlphaFoldDB" id="A0A1T4WI43"/>
<dbReference type="NCBIfam" id="TIGR00051">
    <property type="entry name" value="YbgC/FadM family acyl-CoA thioesterase"/>
    <property type="match status" value="1"/>
</dbReference>
<organism evidence="3 4">
    <name type="scientific">Paucidesulfovibrio gracilis DSM 16080</name>
    <dbReference type="NCBI Taxonomy" id="1121449"/>
    <lineage>
        <taxon>Bacteria</taxon>
        <taxon>Pseudomonadati</taxon>
        <taxon>Thermodesulfobacteriota</taxon>
        <taxon>Desulfovibrionia</taxon>
        <taxon>Desulfovibrionales</taxon>
        <taxon>Desulfovibrionaceae</taxon>
        <taxon>Paucidesulfovibrio</taxon>
    </lineage>
</organism>
<keyword evidence="4" id="KW-1185">Reference proteome</keyword>
<dbReference type="PANTHER" id="PTHR31793:SF27">
    <property type="entry name" value="NOVEL THIOESTERASE SUPERFAMILY DOMAIN AND SAPOSIN A-TYPE DOMAIN CONTAINING PROTEIN (0610012H03RIK)"/>
    <property type="match status" value="1"/>
</dbReference>
<evidence type="ECO:0000313" key="4">
    <source>
        <dbReference type="Proteomes" id="UP000190027"/>
    </source>
</evidence>
<protein>
    <submittedName>
        <fullName evidence="3">Acyl-CoA thioester hydrolase</fullName>
    </submittedName>
</protein>
<dbReference type="STRING" id="1121449.SAMN02745704_00913"/>
<dbReference type="Gene3D" id="3.10.129.10">
    <property type="entry name" value="Hotdog Thioesterase"/>
    <property type="match status" value="1"/>
</dbReference>
<dbReference type="PANTHER" id="PTHR31793">
    <property type="entry name" value="4-HYDROXYBENZOYL-COA THIOESTERASE FAMILY MEMBER"/>
    <property type="match status" value="1"/>
</dbReference>
<dbReference type="SUPFAM" id="SSF54637">
    <property type="entry name" value="Thioesterase/thiol ester dehydrase-isomerase"/>
    <property type="match status" value="1"/>
</dbReference>